<organism evidence="5 6">
    <name type="scientific">Photobacterium gaetbulicola Gung47</name>
    <dbReference type="NCBI Taxonomy" id="658445"/>
    <lineage>
        <taxon>Bacteria</taxon>
        <taxon>Pseudomonadati</taxon>
        <taxon>Pseudomonadota</taxon>
        <taxon>Gammaproteobacteria</taxon>
        <taxon>Vibrionales</taxon>
        <taxon>Vibrionaceae</taxon>
        <taxon>Photobacterium</taxon>
    </lineage>
</organism>
<dbReference type="Pfam" id="PF01648">
    <property type="entry name" value="ACPS"/>
    <property type="match status" value="1"/>
</dbReference>
<dbReference type="InterPro" id="IPR008278">
    <property type="entry name" value="4-PPantetheinyl_Trfase_dom"/>
</dbReference>
<protein>
    <submittedName>
        <fullName evidence="5">Putative 4'-phosphopantetheinyl transferase</fullName>
    </submittedName>
</protein>
<evidence type="ECO:0000256" key="2">
    <source>
        <dbReference type="ARBA" id="ARBA00022679"/>
    </source>
</evidence>
<accession>A0A0C5WNJ0</accession>
<keyword evidence="2 5" id="KW-0808">Transferase</keyword>
<feature type="domain" description="4'-phosphopantetheinyl transferase" evidence="3">
    <location>
        <begin position="115"/>
        <end position="188"/>
    </location>
</feature>
<evidence type="ECO:0000313" key="5">
    <source>
        <dbReference type="EMBL" id="AJR06634.1"/>
    </source>
</evidence>
<name>A0A0C5WNJ0_9GAMM</name>
<dbReference type="EMBL" id="CP005973">
    <property type="protein sequence ID" value="AJR06634.1"/>
    <property type="molecule type" value="Genomic_DNA"/>
</dbReference>
<dbReference type="Pfam" id="PF22624">
    <property type="entry name" value="AASDHPPT_N"/>
    <property type="match status" value="1"/>
</dbReference>
<dbReference type="Gene3D" id="3.90.470.20">
    <property type="entry name" value="4'-phosphopantetheinyl transferase domain"/>
    <property type="match status" value="1"/>
</dbReference>
<evidence type="ECO:0000313" key="6">
    <source>
        <dbReference type="Proteomes" id="UP000032303"/>
    </source>
</evidence>
<dbReference type="GO" id="GO:0008897">
    <property type="term" value="F:holo-[acyl-carrier-protein] synthase activity"/>
    <property type="evidence" value="ECO:0007669"/>
    <property type="project" value="InterPro"/>
</dbReference>
<evidence type="ECO:0000256" key="1">
    <source>
        <dbReference type="ARBA" id="ARBA00010990"/>
    </source>
</evidence>
<evidence type="ECO:0000259" key="3">
    <source>
        <dbReference type="Pfam" id="PF01648"/>
    </source>
</evidence>
<comment type="similarity">
    <text evidence="1">Belongs to the P-Pant transferase superfamily. Gsp/Sfp/HetI/AcpT family.</text>
</comment>
<sequence>MLRGESYADDLSAHDVIYIMKNKVDIWPRLYRDLAKCEQDQVDRFTFNKDKARYTVSHWFMRRILADHLGCTGSELVFSQGSYGKPYLGGQSGLFFNLSHCDECSVLIVSRYGEVGVDVESPHRMSVSEIDGLKQAVLTQAERERLDRLPVEQQAECFIRFWTLKEAYLKQKGWGLYYELDKLSFSLDGPIGVEVAGKPDCDINLGSIAAQGHLVSWATHNYADPLIRRLNLPVWGENCA</sequence>
<dbReference type="PATRIC" id="fig|658445.3.peg.1747"/>
<dbReference type="GO" id="GO:0019878">
    <property type="term" value="P:lysine biosynthetic process via aminoadipic acid"/>
    <property type="evidence" value="ECO:0007669"/>
    <property type="project" value="TreeGrafter"/>
</dbReference>
<gene>
    <name evidence="5" type="ORF">H744_1c1616</name>
</gene>
<dbReference type="PANTHER" id="PTHR12215:SF10">
    <property type="entry name" value="L-AMINOADIPATE-SEMIALDEHYDE DEHYDROGENASE-PHOSPHOPANTETHEINYL TRANSFERASE"/>
    <property type="match status" value="1"/>
</dbReference>
<dbReference type="SUPFAM" id="SSF56214">
    <property type="entry name" value="4'-phosphopantetheinyl transferase"/>
    <property type="match status" value="2"/>
</dbReference>
<dbReference type="STRING" id="658445.H744_1c1616"/>
<dbReference type="InterPro" id="IPR037143">
    <property type="entry name" value="4-PPantetheinyl_Trfase_dom_sf"/>
</dbReference>
<dbReference type="GO" id="GO:0000287">
    <property type="term" value="F:magnesium ion binding"/>
    <property type="evidence" value="ECO:0007669"/>
    <property type="project" value="InterPro"/>
</dbReference>
<evidence type="ECO:0000259" key="4">
    <source>
        <dbReference type="Pfam" id="PF22624"/>
    </source>
</evidence>
<dbReference type="AlphaFoldDB" id="A0A0C5WNJ0"/>
<dbReference type="Proteomes" id="UP000032303">
    <property type="component" value="Chromosome 1"/>
</dbReference>
<dbReference type="InterPro" id="IPR050559">
    <property type="entry name" value="P-Pant_transferase_sf"/>
</dbReference>
<dbReference type="PANTHER" id="PTHR12215">
    <property type="entry name" value="PHOSPHOPANTETHEINE TRANSFERASE"/>
    <property type="match status" value="1"/>
</dbReference>
<reference evidence="5 6" key="1">
    <citation type="submission" date="2013-05" db="EMBL/GenBank/DDBJ databases">
        <title>Complete genome sequence of the lipase-producing bacterium Photobacterium gaetbulicola Gung47.</title>
        <authorList>
            <person name="Kim Y.-O."/>
        </authorList>
    </citation>
    <scope>NUCLEOTIDE SEQUENCE [LARGE SCALE GENOMIC DNA]</scope>
    <source>
        <strain evidence="5 6">Gung47</strain>
    </source>
</reference>
<dbReference type="HOGENOM" id="CLU_1155559_0_0_6"/>
<dbReference type="InterPro" id="IPR055066">
    <property type="entry name" value="AASDHPPT_N"/>
</dbReference>
<dbReference type="GO" id="GO:0005829">
    <property type="term" value="C:cytosol"/>
    <property type="evidence" value="ECO:0007669"/>
    <property type="project" value="TreeGrafter"/>
</dbReference>
<keyword evidence="6" id="KW-1185">Reference proteome</keyword>
<dbReference type="KEGG" id="pgb:H744_1c1616"/>
<feature type="domain" description="4'-phosphopantetheinyl transferase N-terminal" evidence="4">
    <location>
        <begin position="27"/>
        <end position="107"/>
    </location>
</feature>
<proteinExistence type="inferred from homology"/>